<evidence type="ECO:0000313" key="2">
    <source>
        <dbReference type="EMBL" id="CAI9970795.1"/>
    </source>
</evidence>
<protein>
    <submittedName>
        <fullName evidence="3">Hypothetical_protein</fullName>
    </submittedName>
</protein>
<proteinExistence type="predicted"/>
<dbReference type="EMBL" id="CATOUU010001083">
    <property type="protein sequence ID" value="CAI9970795.1"/>
    <property type="molecule type" value="Genomic_DNA"/>
</dbReference>
<reference evidence="3 4" key="2">
    <citation type="submission" date="2024-07" db="EMBL/GenBank/DDBJ databases">
        <authorList>
            <person name="Akdeniz Z."/>
        </authorList>
    </citation>
    <scope>NUCLEOTIDE SEQUENCE [LARGE SCALE GENOMIC DNA]</scope>
</reference>
<feature type="coiled-coil region" evidence="1">
    <location>
        <begin position="6"/>
        <end position="78"/>
    </location>
</feature>
<gene>
    <name evidence="3" type="ORF">HINF_LOCUS44982</name>
    <name evidence="2" type="ORF">HINF_LOCUS58440</name>
</gene>
<dbReference type="EMBL" id="CAXDID020000193">
    <property type="protein sequence ID" value="CAL6052708.1"/>
    <property type="molecule type" value="Genomic_DNA"/>
</dbReference>
<dbReference type="AlphaFoldDB" id="A0AA86UTA8"/>
<evidence type="ECO:0000256" key="1">
    <source>
        <dbReference type="SAM" id="Coils"/>
    </source>
</evidence>
<dbReference type="Proteomes" id="UP001642409">
    <property type="component" value="Unassembled WGS sequence"/>
</dbReference>
<name>A0AA86UTA8_9EUKA</name>
<sequence length="187" mass="22252">MSVYNEIAVKKSLNDYKAEKKKLKDEQEAQRIKASQIGTQNYYQTEYKNICEKQQQEILELQNKDKKSQQIIQDLQARLNYYMLQQQPVDNVQVQIMNSSNVEDVHHKFQQIIRLWDFVKVSVHDEISVSRECKQRQRIASMTVHEGQHGKTYNRYSKPLSTDTKIKKENYKANSSLYCERQRKSQT</sequence>
<keyword evidence="4" id="KW-1185">Reference proteome</keyword>
<accession>A0AA86UTA8</accession>
<reference evidence="2" key="1">
    <citation type="submission" date="2023-06" db="EMBL/GenBank/DDBJ databases">
        <authorList>
            <person name="Kurt Z."/>
        </authorList>
    </citation>
    <scope>NUCLEOTIDE SEQUENCE</scope>
</reference>
<organism evidence="2">
    <name type="scientific">Hexamita inflata</name>
    <dbReference type="NCBI Taxonomy" id="28002"/>
    <lineage>
        <taxon>Eukaryota</taxon>
        <taxon>Metamonada</taxon>
        <taxon>Diplomonadida</taxon>
        <taxon>Hexamitidae</taxon>
        <taxon>Hexamitinae</taxon>
        <taxon>Hexamita</taxon>
    </lineage>
</organism>
<comment type="caution">
    <text evidence="2">The sequence shown here is derived from an EMBL/GenBank/DDBJ whole genome shotgun (WGS) entry which is preliminary data.</text>
</comment>
<keyword evidence="1" id="KW-0175">Coiled coil</keyword>
<evidence type="ECO:0000313" key="3">
    <source>
        <dbReference type="EMBL" id="CAL6052708.1"/>
    </source>
</evidence>
<evidence type="ECO:0000313" key="4">
    <source>
        <dbReference type="Proteomes" id="UP001642409"/>
    </source>
</evidence>